<evidence type="ECO:0000256" key="5">
    <source>
        <dbReference type="ARBA" id="ARBA00022741"/>
    </source>
</evidence>
<dbReference type="InterPro" id="IPR003439">
    <property type="entry name" value="ABC_transporter-like_ATP-bd"/>
</dbReference>
<evidence type="ECO:0000256" key="7">
    <source>
        <dbReference type="ARBA" id="ARBA00022970"/>
    </source>
</evidence>
<sequence>MLNVDRVHTYYGDSHVLHGLSLKLDAGRIVAILGRNGMGKTTLIRTVAGLTPPRDGDVLLRGRSLRGQPSFAIAQAGIALVPQGRRIFRSLTVRENLLLPTSMLSRPRAGRWTLDGVLEEFPQLAERIDNLGGALSGGEQQMLAVGRALMANPDTVLMDEPSEGLSPRLVLQVGEIMRRLREHGLAVMLVEQNLALAMSVADYIYVLSSGQFVFEGTPNQLSQSPEILDEHLGVSRRKASA</sequence>
<dbReference type="AlphaFoldDB" id="A0A5C8NZK2"/>
<feature type="domain" description="ABC transporter" evidence="8">
    <location>
        <begin position="2"/>
        <end position="234"/>
    </location>
</feature>
<keyword evidence="10" id="KW-1185">Reference proteome</keyword>
<dbReference type="GO" id="GO:0005524">
    <property type="term" value="F:ATP binding"/>
    <property type="evidence" value="ECO:0007669"/>
    <property type="project" value="UniProtKB-KW"/>
</dbReference>
<evidence type="ECO:0000256" key="4">
    <source>
        <dbReference type="ARBA" id="ARBA00022519"/>
    </source>
</evidence>
<dbReference type="Proteomes" id="UP000321548">
    <property type="component" value="Unassembled WGS sequence"/>
</dbReference>
<dbReference type="SMART" id="SM00382">
    <property type="entry name" value="AAA"/>
    <property type="match status" value="1"/>
</dbReference>
<dbReference type="Pfam" id="PF00005">
    <property type="entry name" value="ABC_tran"/>
    <property type="match status" value="1"/>
</dbReference>
<dbReference type="GO" id="GO:0016887">
    <property type="term" value="F:ATP hydrolysis activity"/>
    <property type="evidence" value="ECO:0007669"/>
    <property type="project" value="InterPro"/>
</dbReference>
<dbReference type="InterPro" id="IPR003593">
    <property type="entry name" value="AAA+_ATPase"/>
</dbReference>
<name>A0A5C8NZK2_9BURK</name>
<dbReference type="InterPro" id="IPR052156">
    <property type="entry name" value="BCAA_Transport_ATP-bd_LivF"/>
</dbReference>
<evidence type="ECO:0000313" key="9">
    <source>
        <dbReference type="EMBL" id="TXL66444.1"/>
    </source>
</evidence>
<comment type="caution">
    <text evidence="9">The sequence shown here is derived from an EMBL/GenBank/DDBJ whole genome shotgun (WGS) entry which is preliminary data.</text>
</comment>
<organism evidence="9 10">
    <name type="scientific">Zeimonas arvi</name>
    <dbReference type="NCBI Taxonomy" id="2498847"/>
    <lineage>
        <taxon>Bacteria</taxon>
        <taxon>Pseudomonadati</taxon>
        <taxon>Pseudomonadota</taxon>
        <taxon>Betaproteobacteria</taxon>
        <taxon>Burkholderiales</taxon>
        <taxon>Burkholderiaceae</taxon>
        <taxon>Zeimonas</taxon>
    </lineage>
</organism>
<dbReference type="GO" id="GO:0015807">
    <property type="term" value="P:L-amino acid transport"/>
    <property type="evidence" value="ECO:0007669"/>
    <property type="project" value="TreeGrafter"/>
</dbReference>
<keyword evidence="2" id="KW-0813">Transport</keyword>
<dbReference type="InterPro" id="IPR027417">
    <property type="entry name" value="P-loop_NTPase"/>
</dbReference>
<keyword evidence="3" id="KW-1003">Cell membrane</keyword>
<dbReference type="PANTHER" id="PTHR43820:SF4">
    <property type="entry name" value="HIGH-AFFINITY BRANCHED-CHAIN AMINO ACID TRANSPORT ATP-BINDING PROTEIN LIVF"/>
    <property type="match status" value="1"/>
</dbReference>
<evidence type="ECO:0000313" key="10">
    <source>
        <dbReference type="Proteomes" id="UP000321548"/>
    </source>
</evidence>
<evidence type="ECO:0000256" key="2">
    <source>
        <dbReference type="ARBA" id="ARBA00022448"/>
    </source>
</evidence>
<proteinExistence type="inferred from homology"/>
<keyword evidence="4" id="KW-0997">Cell inner membrane</keyword>
<evidence type="ECO:0000259" key="8">
    <source>
        <dbReference type="PROSITE" id="PS50893"/>
    </source>
</evidence>
<evidence type="ECO:0000256" key="3">
    <source>
        <dbReference type="ARBA" id="ARBA00022475"/>
    </source>
</evidence>
<protein>
    <submittedName>
        <fullName evidence="9">ABC transporter ATP-binding protein</fullName>
    </submittedName>
</protein>
<dbReference type="GO" id="GO:0015658">
    <property type="term" value="F:branched-chain amino acid transmembrane transporter activity"/>
    <property type="evidence" value="ECO:0007669"/>
    <property type="project" value="TreeGrafter"/>
</dbReference>
<keyword evidence="4" id="KW-0472">Membrane</keyword>
<dbReference type="OrthoDB" id="9776369at2"/>
<keyword evidence="7" id="KW-0029">Amino-acid transport</keyword>
<dbReference type="EMBL" id="VDUY01000003">
    <property type="protein sequence ID" value="TXL66444.1"/>
    <property type="molecule type" value="Genomic_DNA"/>
</dbReference>
<keyword evidence="5" id="KW-0547">Nucleotide-binding</keyword>
<accession>A0A5C8NZK2</accession>
<dbReference type="SUPFAM" id="SSF52540">
    <property type="entry name" value="P-loop containing nucleoside triphosphate hydrolases"/>
    <property type="match status" value="1"/>
</dbReference>
<keyword evidence="6 9" id="KW-0067">ATP-binding</keyword>
<dbReference type="PANTHER" id="PTHR43820">
    <property type="entry name" value="HIGH-AFFINITY BRANCHED-CHAIN AMINO ACID TRANSPORT ATP-BINDING PROTEIN LIVF"/>
    <property type="match status" value="1"/>
</dbReference>
<dbReference type="Gene3D" id="3.40.50.300">
    <property type="entry name" value="P-loop containing nucleotide triphosphate hydrolases"/>
    <property type="match status" value="1"/>
</dbReference>
<comment type="similarity">
    <text evidence="1">Belongs to the ABC transporter superfamily.</text>
</comment>
<dbReference type="InterPro" id="IPR017871">
    <property type="entry name" value="ABC_transporter-like_CS"/>
</dbReference>
<dbReference type="PROSITE" id="PS00211">
    <property type="entry name" value="ABC_TRANSPORTER_1"/>
    <property type="match status" value="1"/>
</dbReference>
<evidence type="ECO:0000256" key="1">
    <source>
        <dbReference type="ARBA" id="ARBA00005417"/>
    </source>
</evidence>
<gene>
    <name evidence="9" type="ORF">FHP08_09015</name>
</gene>
<dbReference type="CDD" id="cd03224">
    <property type="entry name" value="ABC_TM1139_LivF_branched"/>
    <property type="match status" value="1"/>
</dbReference>
<dbReference type="PROSITE" id="PS50893">
    <property type="entry name" value="ABC_TRANSPORTER_2"/>
    <property type="match status" value="1"/>
</dbReference>
<reference evidence="9 10" key="1">
    <citation type="submission" date="2019-06" db="EMBL/GenBank/DDBJ databases">
        <title>Quisquiliibacterium sp. nov., isolated from a maize field.</title>
        <authorList>
            <person name="Lin S.-Y."/>
            <person name="Tsai C.-F."/>
            <person name="Young C.-C."/>
        </authorList>
    </citation>
    <scope>NUCLEOTIDE SEQUENCE [LARGE SCALE GENOMIC DNA]</scope>
    <source>
        <strain evidence="9 10">CC-CFT501</strain>
    </source>
</reference>
<evidence type="ECO:0000256" key="6">
    <source>
        <dbReference type="ARBA" id="ARBA00022840"/>
    </source>
</evidence>